<dbReference type="Proteomes" id="UP000442469">
    <property type="component" value="Unassembled WGS sequence"/>
</dbReference>
<sequence>MKTTTQDTVTRNYLQFCYTCEDAHLCTTEDVCRACWAEKGLLDNEPEADGVEETRQLLFEYYA</sequence>
<comment type="caution">
    <text evidence="1">The sequence shown here is derived from an EMBL/GenBank/DDBJ whole genome shotgun (WGS) entry which is preliminary data.</text>
</comment>
<evidence type="ECO:0000313" key="4">
    <source>
        <dbReference type="Proteomes" id="UP000442469"/>
    </source>
</evidence>
<organism evidence="1 3">
    <name type="scientific">Paenibacillus macerans</name>
    <name type="common">Bacillus macerans</name>
    <dbReference type="NCBI Taxonomy" id="44252"/>
    <lineage>
        <taxon>Bacteria</taxon>
        <taxon>Bacillati</taxon>
        <taxon>Bacillota</taxon>
        <taxon>Bacilli</taxon>
        <taxon>Bacillales</taxon>
        <taxon>Paenibacillaceae</taxon>
        <taxon>Paenibacillus</taxon>
    </lineage>
</organism>
<dbReference type="AlphaFoldDB" id="A0A090ZBS4"/>
<evidence type="ECO:0000313" key="1">
    <source>
        <dbReference type="EMBL" id="KFN08739.1"/>
    </source>
</evidence>
<accession>A0A090ZBS4</accession>
<dbReference type="OrthoDB" id="2627814at2"/>
<dbReference type="RefSeq" id="WP_036623029.1">
    <property type="nucleotide sequence ID" value="NZ_BGML01000003.1"/>
</dbReference>
<dbReference type="PATRIC" id="fig|44252.3.peg.2833"/>
<proteinExistence type="predicted"/>
<protein>
    <submittedName>
        <fullName evidence="1">Uncharacterized protein</fullName>
    </submittedName>
</protein>
<evidence type="ECO:0000313" key="2">
    <source>
        <dbReference type="EMBL" id="MUG23377.1"/>
    </source>
</evidence>
<dbReference type="EMBL" id="WNZZ01000008">
    <property type="protein sequence ID" value="MUG23377.1"/>
    <property type="molecule type" value="Genomic_DNA"/>
</dbReference>
<evidence type="ECO:0000313" key="3">
    <source>
        <dbReference type="Proteomes" id="UP000029278"/>
    </source>
</evidence>
<dbReference type="EMBL" id="JMQA01000026">
    <property type="protein sequence ID" value="KFN08739.1"/>
    <property type="molecule type" value="Genomic_DNA"/>
</dbReference>
<dbReference type="HOGENOM" id="CLU_205933_0_0_9"/>
<gene>
    <name evidence="1" type="ORF">DJ90_4917</name>
    <name evidence="2" type="ORF">GNQ08_13305</name>
</gene>
<reference evidence="1 3" key="1">
    <citation type="submission" date="2014-04" db="EMBL/GenBank/DDBJ databases">
        <authorList>
            <person name="Bishop-Lilly K.A."/>
            <person name="Broomall S.M."/>
            <person name="Chain P.S."/>
            <person name="Chertkov O."/>
            <person name="Coyne S.R."/>
            <person name="Daligault H.E."/>
            <person name="Davenport K.W."/>
            <person name="Erkkila T."/>
            <person name="Frey K.G."/>
            <person name="Gibbons H.S."/>
            <person name="Gu W."/>
            <person name="Jaissle J."/>
            <person name="Johnson S.L."/>
            <person name="Koroleva G.I."/>
            <person name="Ladner J.T."/>
            <person name="Lo C.-C."/>
            <person name="Minogue T.D."/>
            <person name="Munk C."/>
            <person name="Palacios G.F."/>
            <person name="Redden C.L."/>
            <person name="Rosenzweig C.N."/>
            <person name="Scholz M.B."/>
            <person name="Teshima H."/>
            <person name="Xu Y."/>
        </authorList>
    </citation>
    <scope>NUCLEOTIDE SEQUENCE [LARGE SCALE GENOMIC DNA]</scope>
    <source>
        <strain evidence="1 3">8244</strain>
    </source>
</reference>
<dbReference type="GeneID" id="77007270"/>
<name>A0A090ZBS4_PAEMA</name>
<dbReference type="STRING" id="44252.DJ90_4917"/>
<keyword evidence="3" id="KW-1185">Reference proteome</keyword>
<reference evidence="2 4" key="2">
    <citation type="submission" date="2019-11" db="EMBL/GenBank/DDBJ databases">
        <title>Draft genome sequences of five Paenibacillus species of dairy origin.</title>
        <authorList>
            <person name="Olajide A.M."/>
            <person name="Chen S."/>
            <person name="Lapointe G."/>
        </authorList>
    </citation>
    <scope>NUCLEOTIDE SEQUENCE [LARGE SCALE GENOMIC DNA]</scope>
    <source>
        <strain evidence="2 4">3CT49</strain>
    </source>
</reference>
<dbReference type="Proteomes" id="UP000029278">
    <property type="component" value="Unassembled WGS sequence"/>
</dbReference>